<keyword evidence="2" id="KW-1185">Reference proteome</keyword>
<evidence type="ECO:0000313" key="1">
    <source>
        <dbReference type="EMBL" id="GAA3666848.1"/>
    </source>
</evidence>
<reference evidence="2" key="1">
    <citation type="journal article" date="2019" name="Int. J. Syst. Evol. Microbiol.">
        <title>The Global Catalogue of Microorganisms (GCM) 10K type strain sequencing project: providing services to taxonomists for standard genome sequencing and annotation.</title>
        <authorList>
            <consortium name="The Broad Institute Genomics Platform"/>
            <consortium name="The Broad Institute Genome Sequencing Center for Infectious Disease"/>
            <person name="Wu L."/>
            <person name="Ma J."/>
        </authorList>
    </citation>
    <scope>NUCLEOTIDE SEQUENCE [LARGE SCALE GENOMIC DNA]</scope>
    <source>
        <strain evidence="2">JCM 30742</strain>
    </source>
</reference>
<dbReference type="InterPro" id="IPR007325">
    <property type="entry name" value="KFase/CYL"/>
</dbReference>
<dbReference type="EMBL" id="BAABEO010000002">
    <property type="protein sequence ID" value="GAA3666848.1"/>
    <property type="molecule type" value="Genomic_DNA"/>
</dbReference>
<dbReference type="Gene3D" id="3.50.30.50">
    <property type="entry name" value="Putative cyclase"/>
    <property type="match status" value="1"/>
</dbReference>
<dbReference type="InterPro" id="IPR037175">
    <property type="entry name" value="KFase_sf"/>
</dbReference>
<dbReference type="RefSeq" id="WP_345147805.1">
    <property type="nucleotide sequence ID" value="NZ_BAABEO010000002.1"/>
</dbReference>
<sequence>MTAETQAARVYAGRTAAGSVRMVDLAQPLHPNIPSSPSHPGYKHALLRRHGDAVRVDGTSGANDLLVLGTHTGTHVDALSHISHDGLLHGGIPAADAQGTGRFTAHGVESIDPALLPGVLLDIPRALGLERLEPGFPVGPAELAAAAALLPGGADAIPQGAALLVRTGWAQLWNDPHAFISHDPGVPGPDAAGGAWLAAFEPRFVGSDTTAFEHIPAGEGHARLPVHKLMLVERGVPIIEMLNLETLAGLGAGRFDFLIAPLPLTGATGSPVRPLALLPDLPALPAEETA</sequence>
<proteinExistence type="predicted"/>
<evidence type="ECO:0000313" key="2">
    <source>
        <dbReference type="Proteomes" id="UP001500752"/>
    </source>
</evidence>
<dbReference type="Proteomes" id="UP001500752">
    <property type="component" value="Unassembled WGS sequence"/>
</dbReference>
<dbReference type="PANTHER" id="PTHR34861">
    <property type="match status" value="1"/>
</dbReference>
<protein>
    <submittedName>
        <fullName evidence="1">Cyclase family protein</fullName>
    </submittedName>
</protein>
<gene>
    <name evidence="1" type="ORF">GCM10023081_02100</name>
</gene>
<dbReference type="PANTHER" id="PTHR34861:SF10">
    <property type="entry name" value="CYCLASE"/>
    <property type="match status" value="1"/>
</dbReference>
<comment type="caution">
    <text evidence="1">The sequence shown here is derived from an EMBL/GenBank/DDBJ whole genome shotgun (WGS) entry which is preliminary data.</text>
</comment>
<organism evidence="1 2">
    <name type="scientific">Arthrobacter ginkgonis</name>
    <dbReference type="NCBI Taxonomy" id="1630594"/>
    <lineage>
        <taxon>Bacteria</taxon>
        <taxon>Bacillati</taxon>
        <taxon>Actinomycetota</taxon>
        <taxon>Actinomycetes</taxon>
        <taxon>Micrococcales</taxon>
        <taxon>Micrococcaceae</taxon>
        <taxon>Arthrobacter</taxon>
    </lineage>
</organism>
<dbReference type="SUPFAM" id="SSF102198">
    <property type="entry name" value="Putative cyclase"/>
    <property type="match status" value="1"/>
</dbReference>
<accession>A0ABP7BSM3</accession>
<dbReference type="Pfam" id="PF04199">
    <property type="entry name" value="Cyclase"/>
    <property type="match status" value="1"/>
</dbReference>
<name>A0ABP7BSM3_9MICC</name>